<reference evidence="2" key="1">
    <citation type="submission" date="2021-04" db="EMBL/GenBank/DDBJ databases">
        <title>Phycicoccus avicenniae sp. nov., a novel endophytic actinomycetes isolated from branch of Avicennia mariana.</title>
        <authorList>
            <person name="Tuo L."/>
        </authorList>
    </citation>
    <scope>NUCLEOTIDE SEQUENCE</scope>
    <source>
        <strain evidence="2">BSK3Z-2</strain>
    </source>
</reference>
<sequence>MSPRRRAAVLGLVLLVLLAAGGLVLLERRSGASAVAQDRPGTVLLVPGYGGGTASLQPLATALRASGREVEVVEPEGDGTGDLRRQADALAAAADAALAAGAPSVDVVGYSAGGVVARVWAAEDGGADRARRVVTLGSPHHGTDLAGLGAALGTGACPPACRQLAPGSDLLASLPETPAGPRWVSVWTADDETVVPPDTAVLDGALDVEVQAVCPDARTTHGELPRDPLVVAVVLRALAVEPLGDRPAPDRCDALRQEGTRALSS</sequence>
<comment type="caution">
    <text evidence="2">The sequence shown here is derived from an EMBL/GenBank/DDBJ whole genome shotgun (WGS) entry which is preliminary data.</text>
</comment>
<feature type="compositionally biased region" description="Basic and acidic residues" evidence="1">
    <location>
        <begin position="246"/>
        <end position="259"/>
    </location>
</feature>
<accession>A0A941DC74</accession>
<dbReference type="PANTHER" id="PTHR37946:SF1">
    <property type="entry name" value="SLL1969 PROTEIN"/>
    <property type="match status" value="1"/>
</dbReference>
<protein>
    <recommendedName>
        <fullName evidence="4">Lipase</fullName>
    </recommendedName>
</protein>
<keyword evidence="3" id="KW-1185">Reference proteome</keyword>
<evidence type="ECO:0008006" key="4">
    <source>
        <dbReference type="Google" id="ProtNLM"/>
    </source>
</evidence>
<proteinExistence type="predicted"/>
<dbReference type="InterPro" id="IPR029058">
    <property type="entry name" value="AB_hydrolase_fold"/>
</dbReference>
<dbReference type="Gene3D" id="3.40.50.1820">
    <property type="entry name" value="alpha/beta hydrolase"/>
    <property type="match status" value="1"/>
</dbReference>
<dbReference type="Proteomes" id="UP000677016">
    <property type="component" value="Unassembled WGS sequence"/>
</dbReference>
<feature type="region of interest" description="Disordered" evidence="1">
    <location>
        <begin position="246"/>
        <end position="265"/>
    </location>
</feature>
<dbReference type="EMBL" id="JAGSNF010000019">
    <property type="protein sequence ID" value="MBR7744302.1"/>
    <property type="molecule type" value="Genomic_DNA"/>
</dbReference>
<evidence type="ECO:0000256" key="1">
    <source>
        <dbReference type="SAM" id="MobiDB-lite"/>
    </source>
</evidence>
<dbReference type="AlphaFoldDB" id="A0A941DC74"/>
<dbReference type="PANTHER" id="PTHR37946">
    <property type="entry name" value="SLL1969 PROTEIN"/>
    <property type="match status" value="1"/>
</dbReference>
<evidence type="ECO:0000313" key="2">
    <source>
        <dbReference type="EMBL" id="MBR7744302.1"/>
    </source>
</evidence>
<name>A0A941DC74_9MICO</name>
<gene>
    <name evidence="2" type="ORF">KC207_13490</name>
</gene>
<organism evidence="2 3">
    <name type="scientific">Phycicoccus avicenniae</name>
    <dbReference type="NCBI Taxonomy" id="2828860"/>
    <lineage>
        <taxon>Bacteria</taxon>
        <taxon>Bacillati</taxon>
        <taxon>Actinomycetota</taxon>
        <taxon>Actinomycetes</taxon>
        <taxon>Micrococcales</taxon>
        <taxon>Intrasporangiaceae</taxon>
        <taxon>Phycicoccus</taxon>
    </lineage>
</organism>
<evidence type="ECO:0000313" key="3">
    <source>
        <dbReference type="Proteomes" id="UP000677016"/>
    </source>
</evidence>
<dbReference type="SUPFAM" id="SSF53474">
    <property type="entry name" value="alpha/beta-Hydrolases"/>
    <property type="match status" value="1"/>
</dbReference>
<dbReference type="RefSeq" id="WP_211603824.1">
    <property type="nucleotide sequence ID" value="NZ_JAGSNF010000019.1"/>
</dbReference>